<reference evidence="3" key="1">
    <citation type="submission" date="2016-06" db="UniProtKB">
        <authorList>
            <consortium name="WormBaseParasite"/>
        </authorList>
    </citation>
    <scope>IDENTIFICATION</scope>
</reference>
<protein>
    <submittedName>
        <fullName evidence="3">ARID domain-containing protein</fullName>
    </submittedName>
</protein>
<reference evidence="1 2" key="2">
    <citation type="submission" date="2018-11" db="EMBL/GenBank/DDBJ databases">
        <authorList>
            <consortium name="Pathogen Informatics"/>
        </authorList>
    </citation>
    <scope>NUCLEOTIDE SEQUENCE [LARGE SCALE GENOMIC DNA]</scope>
</reference>
<evidence type="ECO:0000313" key="2">
    <source>
        <dbReference type="Proteomes" id="UP000270296"/>
    </source>
</evidence>
<accession>A0A183IW61</accession>
<dbReference type="EMBL" id="UZAM01011009">
    <property type="protein sequence ID" value="VDP14514.1"/>
    <property type="molecule type" value="Genomic_DNA"/>
</dbReference>
<organism evidence="3">
    <name type="scientific">Soboliphyme baturini</name>
    <dbReference type="NCBI Taxonomy" id="241478"/>
    <lineage>
        <taxon>Eukaryota</taxon>
        <taxon>Metazoa</taxon>
        <taxon>Ecdysozoa</taxon>
        <taxon>Nematoda</taxon>
        <taxon>Enoplea</taxon>
        <taxon>Dorylaimia</taxon>
        <taxon>Dioctophymatida</taxon>
        <taxon>Dioctophymatoidea</taxon>
        <taxon>Soboliphymatidae</taxon>
        <taxon>Soboliphyme</taxon>
    </lineage>
</organism>
<proteinExistence type="predicted"/>
<dbReference type="AlphaFoldDB" id="A0A183IW61"/>
<name>A0A183IW61_9BILA</name>
<evidence type="ECO:0000313" key="3">
    <source>
        <dbReference type="WBParaSite" id="SBAD_0000815101-mRNA-1"/>
    </source>
</evidence>
<evidence type="ECO:0000313" key="1">
    <source>
        <dbReference type="EMBL" id="VDP14514.1"/>
    </source>
</evidence>
<dbReference type="Proteomes" id="UP000270296">
    <property type="component" value="Unassembled WGS sequence"/>
</dbReference>
<keyword evidence="2" id="KW-1185">Reference proteome</keyword>
<gene>
    <name evidence="1" type="ORF">SBAD_LOCUS7858</name>
</gene>
<sequence length="405" mass="45606">MDDSGVVSFIPTIMRLFPWDRNFITKLVKEIKEYTLKQRLETYLLYLQRYNKETKQSYSVQVAGGIYQVVRTMESSGYEDDFIFRAPSPLRSNSLQRRSKSSPSFQNAGPLHSACASASCSNIERVSAETNDYDHRTALSKNLTVAFDPVLKNSTTNPPFVVANDLSEVFAKSDSTSTVSCKSGVPTLDHQWISVLKWHKAMKGRVIRGSALCERCKVLCASAMDDYPQAENEWCRLKNGPQLQPFAVLQHITDRSDLVSFFLDDISDTESTSSDLRTPSDPEQRALVGKSANKSDELLSDLDRWNWLADVELELLLWCFLKVSGMDVLAQFLEQNALFAEVSPNFYCFLLNYPNPTATSVVVLLRPRLPESGEDVLLITDFSQVTLVLEQLVQCFVTLTSTEPV</sequence>
<dbReference type="WBParaSite" id="SBAD_0000815101-mRNA-1">
    <property type="protein sequence ID" value="SBAD_0000815101-mRNA-1"/>
    <property type="gene ID" value="SBAD_0000815101"/>
</dbReference>